<feature type="coiled-coil region" evidence="1">
    <location>
        <begin position="61"/>
        <end position="88"/>
    </location>
</feature>
<protein>
    <recommendedName>
        <fullName evidence="2">Tf2-1-like SH3-like domain-containing protein</fullName>
    </recommendedName>
</protein>
<sequence length="142" mass="16301">MVHLCPQQWASWLTFAEWWYNTNFHNSLQTSPFEALYGYAPAQFAIQNPLSTSVAAVADMLQQQHRLVDILRSNLAKAQNKQKQMADAHRTERILQEGDLVYLKLRPYHQSSVASRANQKLAPRFFGPFPIVKKIGAVAYRL</sequence>
<dbReference type="InterPro" id="IPR056924">
    <property type="entry name" value="SH3_Tf2-1"/>
</dbReference>
<name>A0AAV2E680_9ROSI</name>
<dbReference type="AlphaFoldDB" id="A0AAV2E680"/>
<proteinExistence type="predicted"/>
<dbReference type="Gene3D" id="3.30.420.10">
    <property type="entry name" value="Ribonuclease H-like superfamily/Ribonuclease H"/>
    <property type="match status" value="1"/>
</dbReference>
<accession>A0AAV2E680</accession>
<evidence type="ECO:0000256" key="1">
    <source>
        <dbReference type="SAM" id="Coils"/>
    </source>
</evidence>
<evidence type="ECO:0000313" key="3">
    <source>
        <dbReference type="EMBL" id="CAL1381339.1"/>
    </source>
</evidence>
<reference evidence="3 4" key="1">
    <citation type="submission" date="2024-04" db="EMBL/GenBank/DDBJ databases">
        <authorList>
            <person name="Fracassetti M."/>
        </authorList>
    </citation>
    <scope>NUCLEOTIDE SEQUENCE [LARGE SCALE GENOMIC DNA]</scope>
</reference>
<organism evidence="3 4">
    <name type="scientific">Linum trigynum</name>
    <dbReference type="NCBI Taxonomy" id="586398"/>
    <lineage>
        <taxon>Eukaryota</taxon>
        <taxon>Viridiplantae</taxon>
        <taxon>Streptophyta</taxon>
        <taxon>Embryophyta</taxon>
        <taxon>Tracheophyta</taxon>
        <taxon>Spermatophyta</taxon>
        <taxon>Magnoliopsida</taxon>
        <taxon>eudicotyledons</taxon>
        <taxon>Gunneridae</taxon>
        <taxon>Pentapetalae</taxon>
        <taxon>rosids</taxon>
        <taxon>fabids</taxon>
        <taxon>Malpighiales</taxon>
        <taxon>Linaceae</taxon>
        <taxon>Linum</taxon>
    </lineage>
</organism>
<gene>
    <name evidence="3" type="ORF">LTRI10_LOCUS22721</name>
</gene>
<keyword evidence="1" id="KW-0175">Coiled coil</keyword>
<evidence type="ECO:0000259" key="2">
    <source>
        <dbReference type="Pfam" id="PF24626"/>
    </source>
</evidence>
<feature type="domain" description="Tf2-1-like SH3-like" evidence="2">
    <location>
        <begin position="98"/>
        <end position="142"/>
    </location>
</feature>
<keyword evidence="4" id="KW-1185">Reference proteome</keyword>
<evidence type="ECO:0000313" key="4">
    <source>
        <dbReference type="Proteomes" id="UP001497516"/>
    </source>
</evidence>
<dbReference type="GO" id="GO:0003676">
    <property type="term" value="F:nucleic acid binding"/>
    <property type="evidence" value="ECO:0007669"/>
    <property type="project" value="InterPro"/>
</dbReference>
<dbReference type="EMBL" id="OZ034817">
    <property type="protein sequence ID" value="CAL1381339.1"/>
    <property type="molecule type" value="Genomic_DNA"/>
</dbReference>
<dbReference type="InterPro" id="IPR036397">
    <property type="entry name" value="RNaseH_sf"/>
</dbReference>
<dbReference type="PANTHER" id="PTHR45835:SF104">
    <property type="entry name" value="PROTEIN NYNRIN-LIKE"/>
    <property type="match status" value="1"/>
</dbReference>
<dbReference type="Proteomes" id="UP001497516">
    <property type="component" value="Chromosome 4"/>
</dbReference>
<dbReference type="PANTHER" id="PTHR45835">
    <property type="entry name" value="YALI0A06105P"/>
    <property type="match status" value="1"/>
</dbReference>
<dbReference type="Pfam" id="PF24626">
    <property type="entry name" value="SH3_Tf2-1"/>
    <property type="match status" value="1"/>
</dbReference>